<feature type="domain" description="GOST seven transmembrane" evidence="7">
    <location>
        <begin position="248"/>
        <end position="445"/>
    </location>
</feature>
<proteinExistence type="predicted"/>
<keyword evidence="3" id="KW-0732">Signal</keyword>
<keyword evidence="2 6" id="KW-0812">Transmembrane</keyword>
<evidence type="ECO:0000313" key="9">
    <source>
        <dbReference type="Proteomes" id="UP000285060"/>
    </source>
</evidence>
<dbReference type="AlphaFoldDB" id="A0A418APZ8"/>
<reference evidence="8 9" key="1">
    <citation type="submission" date="2018-08" db="EMBL/GenBank/DDBJ databases">
        <title>Aphanomyces genome sequencing and annotation.</title>
        <authorList>
            <person name="Minardi D."/>
            <person name="Oidtmann B."/>
            <person name="Van Der Giezen M."/>
            <person name="Studholme D.J."/>
        </authorList>
    </citation>
    <scope>NUCLEOTIDE SEQUENCE [LARGE SCALE GENOMIC DNA]</scope>
    <source>
        <strain evidence="8 9">NJM0002</strain>
    </source>
</reference>
<evidence type="ECO:0000259" key="7">
    <source>
        <dbReference type="Pfam" id="PF06814"/>
    </source>
</evidence>
<name>A0A418APZ8_9STRA</name>
<dbReference type="GO" id="GO:0016020">
    <property type="term" value="C:membrane"/>
    <property type="evidence" value="ECO:0007669"/>
    <property type="project" value="UniProtKB-SubCell"/>
</dbReference>
<dbReference type="GO" id="GO:0005794">
    <property type="term" value="C:Golgi apparatus"/>
    <property type="evidence" value="ECO:0007669"/>
    <property type="project" value="TreeGrafter"/>
</dbReference>
<dbReference type="PANTHER" id="PTHR21229">
    <property type="entry name" value="LUNG SEVEN TRANSMEMBRANE RECEPTOR"/>
    <property type="match status" value="1"/>
</dbReference>
<accession>A0A418APZ8</accession>
<evidence type="ECO:0000256" key="6">
    <source>
        <dbReference type="SAM" id="Phobius"/>
    </source>
</evidence>
<sequence>MNSSFLLSKARAALLLPGRELPAACVVGQRHAASQELPGIRSLFLFAIGATSNTDNYPESVVFTVLKFAVADTDTMAARRRSLAHPLLLLAIALCCMQCVESLKQKWSFTEETRRQFLIERFGFDVGGHMDVQVDIPLLSQAPRSSLLFVHEDDLVDDAASYFTQPFNEDLCLLDNQTATDRMDFADSTTWHLSHTVVTPGFYYLMFAHCGDTDTSLTFSVPRVPLMRRIIPCIHGRTDRIVSCCSTVVSTFCEAMRFYYMKHHGDTLTSWNVVFYVFMFVKGMAMFVVILLIGTGWSILKQHLNRTEKNVVFVVLLLQVAINVAVVVLQESSVGTQAWVHWRDAMHVLDILCCCAILFPIVWSIRQLRDTAAVDGKGGMFIRLQRWPPHSREPSISRAYVLCIAQINLRKLTQFRGFYVAVVTYVYFTRIALYLLAASVPYTMTWVTVAVAEAAALVFYAYTGRKFKPQTAHPYLALHTQVDLVRRIAFWRVMTARRTNLAWTTMKCLT</sequence>
<dbReference type="Pfam" id="PF06814">
    <property type="entry name" value="GOST_TM"/>
    <property type="match status" value="1"/>
</dbReference>
<evidence type="ECO:0000256" key="2">
    <source>
        <dbReference type="ARBA" id="ARBA00022692"/>
    </source>
</evidence>
<organism evidence="8 9">
    <name type="scientific">Aphanomyces invadans</name>
    <dbReference type="NCBI Taxonomy" id="157072"/>
    <lineage>
        <taxon>Eukaryota</taxon>
        <taxon>Sar</taxon>
        <taxon>Stramenopiles</taxon>
        <taxon>Oomycota</taxon>
        <taxon>Saprolegniomycetes</taxon>
        <taxon>Saprolegniales</taxon>
        <taxon>Verrucalvaceae</taxon>
        <taxon>Aphanomyces</taxon>
    </lineage>
</organism>
<gene>
    <name evidence="8" type="ORF">DYB32_007120</name>
</gene>
<evidence type="ECO:0000256" key="1">
    <source>
        <dbReference type="ARBA" id="ARBA00004141"/>
    </source>
</evidence>
<dbReference type="EMBL" id="QUSY01000864">
    <property type="protein sequence ID" value="RHY27001.1"/>
    <property type="molecule type" value="Genomic_DNA"/>
</dbReference>
<comment type="caution">
    <text evidence="8">The sequence shown here is derived from an EMBL/GenBank/DDBJ whole genome shotgun (WGS) entry which is preliminary data.</text>
</comment>
<dbReference type="VEuPathDB" id="FungiDB:H310_12642"/>
<evidence type="ECO:0000256" key="3">
    <source>
        <dbReference type="ARBA" id="ARBA00022729"/>
    </source>
</evidence>
<evidence type="ECO:0000256" key="4">
    <source>
        <dbReference type="ARBA" id="ARBA00022989"/>
    </source>
</evidence>
<keyword evidence="5 6" id="KW-0472">Membrane</keyword>
<keyword evidence="9" id="KW-1185">Reference proteome</keyword>
<feature type="transmembrane region" description="Helical" evidence="6">
    <location>
        <begin position="443"/>
        <end position="462"/>
    </location>
</feature>
<evidence type="ECO:0000313" key="8">
    <source>
        <dbReference type="EMBL" id="RHY27001.1"/>
    </source>
</evidence>
<feature type="transmembrane region" description="Helical" evidence="6">
    <location>
        <begin position="418"/>
        <end position="437"/>
    </location>
</feature>
<dbReference type="PANTHER" id="PTHR21229:SF2">
    <property type="entry name" value="RE59932P"/>
    <property type="match status" value="1"/>
</dbReference>
<keyword evidence="4 6" id="KW-1133">Transmembrane helix</keyword>
<feature type="transmembrane region" description="Helical" evidence="6">
    <location>
        <begin position="345"/>
        <end position="363"/>
    </location>
</feature>
<dbReference type="Proteomes" id="UP000285060">
    <property type="component" value="Unassembled WGS sequence"/>
</dbReference>
<dbReference type="InterPro" id="IPR053937">
    <property type="entry name" value="GOST_TM"/>
</dbReference>
<feature type="transmembrane region" description="Helical" evidence="6">
    <location>
        <begin position="311"/>
        <end position="330"/>
    </location>
</feature>
<feature type="transmembrane region" description="Helical" evidence="6">
    <location>
        <begin position="273"/>
        <end position="299"/>
    </location>
</feature>
<dbReference type="InterPro" id="IPR009637">
    <property type="entry name" value="GPR107/GPR108-like"/>
</dbReference>
<protein>
    <recommendedName>
        <fullName evidence="7">GOST seven transmembrane domain-containing protein</fullName>
    </recommendedName>
</protein>
<evidence type="ECO:0000256" key="5">
    <source>
        <dbReference type="ARBA" id="ARBA00023136"/>
    </source>
</evidence>
<comment type="subcellular location">
    <subcellularLocation>
        <location evidence="1">Membrane</location>
        <topology evidence="1">Multi-pass membrane protein</topology>
    </subcellularLocation>
</comment>